<dbReference type="RefSeq" id="WP_246081285.1">
    <property type="nucleotide sequence ID" value="NZ_VFOM01000001.1"/>
</dbReference>
<reference evidence="9 10" key="1">
    <citation type="submission" date="2019-06" db="EMBL/GenBank/DDBJ databases">
        <title>Sequencing the genomes of 1000 actinobacteria strains.</title>
        <authorList>
            <person name="Klenk H.-P."/>
        </authorList>
    </citation>
    <scope>NUCLEOTIDE SEQUENCE [LARGE SCALE GENOMIC DNA]</scope>
    <source>
        <strain evidence="9 10">DSM 26477</strain>
    </source>
</reference>
<evidence type="ECO:0000256" key="6">
    <source>
        <dbReference type="ARBA" id="ARBA00023136"/>
    </source>
</evidence>
<evidence type="ECO:0000256" key="3">
    <source>
        <dbReference type="ARBA" id="ARBA00022475"/>
    </source>
</evidence>
<evidence type="ECO:0000259" key="8">
    <source>
        <dbReference type="Pfam" id="PF09335"/>
    </source>
</evidence>
<feature type="transmembrane region" description="Helical" evidence="7">
    <location>
        <begin position="55"/>
        <end position="76"/>
    </location>
</feature>
<dbReference type="PANTHER" id="PTHR30353:SF0">
    <property type="entry name" value="TRANSMEMBRANE PROTEIN"/>
    <property type="match status" value="1"/>
</dbReference>
<keyword evidence="5 7" id="KW-1133">Transmembrane helix</keyword>
<dbReference type="PANTHER" id="PTHR30353">
    <property type="entry name" value="INNER MEMBRANE PROTEIN DEDA-RELATED"/>
    <property type="match status" value="1"/>
</dbReference>
<evidence type="ECO:0000256" key="1">
    <source>
        <dbReference type="ARBA" id="ARBA00004651"/>
    </source>
</evidence>
<feature type="transmembrane region" description="Helical" evidence="7">
    <location>
        <begin position="16"/>
        <end position="48"/>
    </location>
</feature>
<proteinExistence type="inferred from homology"/>
<dbReference type="AlphaFoldDB" id="A0A542YG89"/>
<organism evidence="9 10">
    <name type="scientific">Homoserinimonas aerilata</name>
    <dbReference type="NCBI Taxonomy" id="1162970"/>
    <lineage>
        <taxon>Bacteria</taxon>
        <taxon>Bacillati</taxon>
        <taxon>Actinomycetota</taxon>
        <taxon>Actinomycetes</taxon>
        <taxon>Micrococcales</taxon>
        <taxon>Microbacteriaceae</taxon>
        <taxon>Homoserinimonas</taxon>
    </lineage>
</organism>
<evidence type="ECO:0000313" key="9">
    <source>
        <dbReference type="EMBL" id="TQL47095.1"/>
    </source>
</evidence>
<keyword evidence="3 7" id="KW-1003">Cell membrane</keyword>
<accession>A0A542YG89</accession>
<dbReference type="Proteomes" id="UP000317998">
    <property type="component" value="Unassembled WGS sequence"/>
</dbReference>
<evidence type="ECO:0000256" key="7">
    <source>
        <dbReference type="RuleBase" id="RU367016"/>
    </source>
</evidence>
<comment type="caution">
    <text evidence="9">The sequence shown here is derived from an EMBL/GenBank/DDBJ whole genome shotgun (WGS) entry which is preliminary data.</text>
</comment>
<dbReference type="InterPro" id="IPR032816">
    <property type="entry name" value="VTT_dom"/>
</dbReference>
<keyword evidence="4 7" id="KW-0812">Transmembrane</keyword>
<dbReference type="InterPro" id="IPR032818">
    <property type="entry name" value="DedA-like"/>
</dbReference>
<dbReference type="GO" id="GO:0005886">
    <property type="term" value="C:plasma membrane"/>
    <property type="evidence" value="ECO:0007669"/>
    <property type="project" value="UniProtKB-SubCell"/>
</dbReference>
<feature type="transmembrane region" description="Helical" evidence="7">
    <location>
        <begin position="170"/>
        <end position="195"/>
    </location>
</feature>
<dbReference type="Pfam" id="PF09335">
    <property type="entry name" value="VTT_dom"/>
    <property type="match status" value="1"/>
</dbReference>
<comment type="subcellular location">
    <subcellularLocation>
        <location evidence="1 7">Cell membrane</location>
        <topology evidence="1 7">Multi-pass membrane protein</topology>
    </subcellularLocation>
</comment>
<evidence type="ECO:0000256" key="4">
    <source>
        <dbReference type="ARBA" id="ARBA00022692"/>
    </source>
</evidence>
<evidence type="ECO:0000313" key="10">
    <source>
        <dbReference type="Proteomes" id="UP000317998"/>
    </source>
</evidence>
<gene>
    <name evidence="9" type="ORF">FB562_0142</name>
</gene>
<evidence type="ECO:0000256" key="5">
    <source>
        <dbReference type="ARBA" id="ARBA00022989"/>
    </source>
</evidence>
<dbReference type="EMBL" id="VFOM01000001">
    <property type="protein sequence ID" value="TQL47095.1"/>
    <property type="molecule type" value="Genomic_DNA"/>
</dbReference>
<feature type="transmembrane region" description="Helical" evidence="7">
    <location>
        <begin position="139"/>
        <end position="164"/>
    </location>
</feature>
<name>A0A542YG89_9MICO</name>
<feature type="domain" description="VTT" evidence="8">
    <location>
        <begin position="34"/>
        <end position="159"/>
    </location>
</feature>
<protein>
    <submittedName>
        <fullName evidence="9">Membrane protein DedA with SNARE-associated domain</fullName>
    </submittedName>
</protein>
<evidence type="ECO:0000256" key="2">
    <source>
        <dbReference type="ARBA" id="ARBA00010792"/>
    </source>
</evidence>
<comment type="similarity">
    <text evidence="2 7">Belongs to the DedA family.</text>
</comment>
<keyword evidence="6 7" id="KW-0472">Membrane</keyword>
<keyword evidence="10" id="KW-1185">Reference proteome</keyword>
<sequence>MDQLIEWATDAAGSPWVYAIVFVLTVSDAFLVVVPSETVVVALGALALATGEPELAVLVPVAAVAAIIGDNLTYLLGRTMGVTRFRWMRRPRIVAVFAWASRALGRRAAVVMLTARFVPFGRIAVNLVAGATRFRYRHFLPLSVIAGCGWSLYNALIGAAFGTWFRENPVLAVVLSIVVAISLGLLVDQVSAWVARRRLSGSEAKQS</sequence>